<feature type="transmembrane region" description="Helical" evidence="1">
    <location>
        <begin position="53"/>
        <end position="73"/>
    </location>
</feature>
<keyword evidence="1" id="KW-1133">Transmembrane helix</keyword>
<name>A0ABS4JWP6_9FIRM</name>
<keyword evidence="3" id="KW-1185">Reference proteome</keyword>
<protein>
    <submittedName>
        <fullName evidence="2">Uncharacterized protein</fullName>
    </submittedName>
</protein>
<evidence type="ECO:0000256" key="1">
    <source>
        <dbReference type="SAM" id="Phobius"/>
    </source>
</evidence>
<dbReference type="EMBL" id="JAGGLG010000039">
    <property type="protein sequence ID" value="MBP2019938.1"/>
    <property type="molecule type" value="Genomic_DNA"/>
</dbReference>
<keyword evidence="1" id="KW-0472">Membrane</keyword>
<proteinExistence type="predicted"/>
<dbReference type="Proteomes" id="UP001519289">
    <property type="component" value="Unassembled WGS sequence"/>
</dbReference>
<dbReference type="CDD" id="cd12087">
    <property type="entry name" value="TM_EGFR-like"/>
    <property type="match status" value="1"/>
</dbReference>
<evidence type="ECO:0000313" key="2">
    <source>
        <dbReference type="EMBL" id="MBP2019938.1"/>
    </source>
</evidence>
<gene>
    <name evidence="2" type="ORF">J2Z79_003385</name>
</gene>
<comment type="caution">
    <text evidence="2">The sequence shown here is derived from an EMBL/GenBank/DDBJ whole genome shotgun (WGS) entry which is preliminary data.</text>
</comment>
<evidence type="ECO:0000313" key="3">
    <source>
        <dbReference type="Proteomes" id="UP001519289"/>
    </source>
</evidence>
<dbReference type="RefSeq" id="WP_209468039.1">
    <property type="nucleotide sequence ID" value="NZ_JAGGLG010000039.1"/>
</dbReference>
<keyword evidence="1" id="KW-0812">Transmembrane</keyword>
<reference evidence="2 3" key="1">
    <citation type="submission" date="2021-03" db="EMBL/GenBank/DDBJ databases">
        <title>Genomic Encyclopedia of Type Strains, Phase IV (KMG-IV): sequencing the most valuable type-strain genomes for metagenomic binning, comparative biology and taxonomic classification.</title>
        <authorList>
            <person name="Goeker M."/>
        </authorList>
    </citation>
    <scope>NUCLEOTIDE SEQUENCE [LARGE SCALE GENOMIC DNA]</scope>
    <source>
        <strain evidence="2 3">DSM 27138</strain>
    </source>
</reference>
<sequence>MSLRPVTRTHLPVDESWDPEQLAEELEGQVFYDCGVNFCCTINDGGTSIPCDWRAGAVPVGGLAAIAGAIVYFRRRRASRK</sequence>
<accession>A0ABS4JWP6</accession>
<organism evidence="2 3">
    <name type="scientific">Symbiobacterium terraclitae</name>
    <dbReference type="NCBI Taxonomy" id="557451"/>
    <lineage>
        <taxon>Bacteria</taxon>
        <taxon>Bacillati</taxon>
        <taxon>Bacillota</taxon>
        <taxon>Clostridia</taxon>
        <taxon>Eubacteriales</taxon>
        <taxon>Symbiobacteriaceae</taxon>
        <taxon>Symbiobacterium</taxon>
    </lineage>
</organism>